<organism evidence="7 8">
    <name type="scientific">Streptacidiphilus jiangxiensis</name>
    <dbReference type="NCBI Taxonomy" id="235985"/>
    <lineage>
        <taxon>Bacteria</taxon>
        <taxon>Bacillati</taxon>
        <taxon>Actinomycetota</taxon>
        <taxon>Actinomycetes</taxon>
        <taxon>Kitasatosporales</taxon>
        <taxon>Streptomycetaceae</taxon>
        <taxon>Streptacidiphilus</taxon>
    </lineage>
</organism>
<proteinExistence type="inferred from homology"/>
<evidence type="ECO:0000256" key="1">
    <source>
        <dbReference type="ARBA" id="ARBA00004431"/>
    </source>
</evidence>
<dbReference type="InterPro" id="IPR006776">
    <property type="entry name" value="SsgB"/>
</dbReference>
<gene>
    <name evidence="7" type="ORF">SAMN05414137_10287</name>
</gene>
<keyword evidence="5" id="KW-0717">Septation</keyword>
<evidence type="ECO:0000313" key="8">
    <source>
        <dbReference type="Proteomes" id="UP000183015"/>
    </source>
</evidence>
<accession>A0A1H7H5P3</accession>
<evidence type="ECO:0000256" key="6">
    <source>
        <dbReference type="ARBA" id="ARBA00023306"/>
    </source>
</evidence>
<dbReference type="InterPro" id="IPR038658">
    <property type="entry name" value="SsgB_sf"/>
</dbReference>
<dbReference type="Pfam" id="PF04686">
    <property type="entry name" value="SsgA"/>
    <property type="match status" value="1"/>
</dbReference>
<dbReference type="AlphaFoldDB" id="A0A1H7H5P3"/>
<evidence type="ECO:0000256" key="4">
    <source>
        <dbReference type="ARBA" id="ARBA00022969"/>
    </source>
</evidence>
<dbReference type="GO" id="GO:0030435">
    <property type="term" value="P:sporulation resulting in formation of a cellular spore"/>
    <property type="evidence" value="ECO:0007669"/>
    <property type="project" value="UniProtKB-KW"/>
</dbReference>
<keyword evidence="6" id="KW-0131">Cell cycle</keyword>
<dbReference type="RefSeq" id="WP_161791260.1">
    <property type="nucleotide sequence ID" value="NZ_BBPN01000014.1"/>
</dbReference>
<reference evidence="8" key="1">
    <citation type="submission" date="2016-10" db="EMBL/GenBank/DDBJ databases">
        <authorList>
            <person name="Varghese N."/>
        </authorList>
    </citation>
    <scope>NUCLEOTIDE SEQUENCE [LARGE SCALE GENOMIC DNA]</scope>
    <source>
        <strain evidence="8">DSM 45096 / BCRC 16803 / CGMCC 4.1857 / CIP 109030 / JCM 12277 / KCTC 19219 / NBRC 100920 / 33214</strain>
    </source>
</reference>
<dbReference type="Gene3D" id="2.30.31.20">
    <property type="entry name" value="Sporulation-specific cell division protein SsgB"/>
    <property type="match status" value="1"/>
</dbReference>
<dbReference type="GO" id="GO:0000917">
    <property type="term" value="P:division septum assembly"/>
    <property type="evidence" value="ECO:0007669"/>
    <property type="project" value="UniProtKB-KW"/>
</dbReference>
<keyword evidence="3 7" id="KW-0132">Cell division</keyword>
<protein>
    <submittedName>
        <fullName evidence="7">Streptomyces sporulation and cell division protein, SsgA</fullName>
    </submittedName>
</protein>
<dbReference type="EMBL" id="FOAZ01000002">
    <property type="protein sequence ID" value="SEK45604.1"/>
    <property type="molecule type" value="Genomic_DNA"/>
</dbReference>
<evidence type="ECO:0000256" key="2">
    <source>
        <dbReference type="ARBA" id="ARBA00009323"/>
    </source>
</evidence>
<comment type="subcellular location">
    <subcellularLocation>
        <location evidence="1">Cell septum</location>
    </subcellularLocation>
</comment>
<evidence type="ECO:0000256" key="5">
    <source>
        <dbReference type="ARBA" id="ARBA00023210"/>
    </source>
</evidence>
<comment type="similarity">
    <text evidence="2">Belongs to the SsgA family.</text>
</comment>
<dbReference type="Proteomes" id="UP000183015">
    <property type="component" value="Unassembled WGS sequence"/>
</dbReference>
<evidence type="ECO:0000256" key="3">
    <source>
        <dbReference type="ARBA" id="ARBA00022618"/>
    </source>
</evidence>
<keyword evidence="8" id="KW-1185">Reference proteome</keyword>
<name>A0A1H7H5P3_STRJI</name>
<dbReference type="GO" id="GO:0030428">
    <property type="term" value="C:cell septum"/>
    <property type="evidence" value="ECO:0007669"/>
    <property type="project" value="UniProtKB-SubCell"/>
</dbReference>
<evidence type="ECO:0000313" key="7">
    <source>
        <dbReference type="EMBL" id="SEK45604.1"/>
    </source>
</evidence>
<dbReference type="STRING" id="235985.SAMN05414137_10287"/>
<keyword evidence="4" id="KW-0749">Sporulation</keyword>
<sequence>MTLGRRALLARAWAKLCELGGETMRVVRAVQALLLKAKQADLSIPCSLGFSSADPYAVRLSFPSVRDAGGRPLTWCFARELLLDGLRQFSGRGDVFVLPAREGNPFIELHSGRGIALLQLATGDLVGFLAACERVVPLGTESNLVDWDEVIDKLLDRAA</sequence>